<comment type="caution">
    <text evidence="1">The sequence shown here is derived from an EMBL/GenBank/DDBJ whole genome shotgun (WGS) entry which is preliminary data.</text>
</comment>
<dbReference type="InterPro" id="IPR010667">
    <property type="entry name" value="Phage_T4_Gp19"/>
</dbReference>
<sequence>MNQVDPLGGFRFLVQIDQLQVGGFSEISGLQAETKYETYEEGGQNGFVHRFPTRREYPPLVLKRGVLLSLGLWDWYNSFTIGKMTPRDGSIMMASDDYSQLLIWNFIQAYPVKWIGPQLNAGQGSLAVESLELVHQGLSLSRRSNTSR</sequence>
<dbReference type="NCBIfam" id="TIGR02241">
    <property type="entry name" value="conserved hypothetical phage tail region protein"/>
    <property type="match status" value="1"/>
</dbReference>
<dbReference type="InterPro" id="IPR011747">
    <property type="entry name" value="CHP02241"/>
</dbReference>
<gene>
    <name evidence="1" type="ORF">ACFSC9_18010</name>
</gene>
<accession>A0ABW4RMX5</accession>
<organism evidence="1 2">
    <name type="scientific">Paenibacillus wenxiniae</name>
    <dbReference type="NCBI Taxonomy" id="1636843"/>
    <lineage>
        <taxon>Bacteria</taxon>
        <taxon>Bacillati</taxon>
        <taxon>Bacillota</taxon>
        <taxon>Bacilli</taxon>
        <taxon>Bacillales</taxon>
        <taxon>Paenibacillaceae</taxon>
        <taxon>Paenibacillus</taxon>
    </lineage>
</organism>
<protein>
    <submittedName>
        <fullName evidence="1">Phage tail protein</fullName>
    </submittedName>
</protein>
<proteinExistence type="predicted"/>
<name>A0ABW4RMX5_9BACL</name>
<dbReference type="Proteomes" id="UP001597233">
    <property type="component" value="Unassembled WGS sequence"/>
</dbReference>
<reference evidence="2" key="1">
    <citation type="journal article" date="2019" name="Int. J. Syst. Evol. Microbiol.">
        <title>The Global Catalogue of Microorganisms (GCM) 10K type strain sequencing project: providing services to taxonomists for standard genome sequencing and annotation.</title>
        <authorList>
            <consortium name="The Broad Institute Genomics Platform"/>
            <consortium name="The Broad Institute Genome Sequencing Center for Infectious Disease"/>
            <person name="Wu L."/>
            <person name="Ma J."/>
        </authorList>
    </citation>
    <scope>NUCLEOTIDE SEQUENCE [LARGE SCALE GENOMIC DNA]</scope>
    <source>
        <strain evidence="2">CCUG 54950</strain>
    </source>
</reference>
<evidence type="ECO:0000313" key="2">
    <source>
        <dbReference type="Proteomes" id="UP001597233"/>
    </source>
</evidence>
<keyword evidence="2" id="KW-1185">Reference proteome</keyword>
<dbReference type="Pfam" id="PF06841">
    <property type="entry name" value="Phage_T4_gp19"/>
    <property type="match status" value="1"/>
</dbReference>
<dbReference type="PANTHER" id="PTHR38009:SF1">
    <property type="entry name" value="CONSERVED HYPOTHETICAL PHAGE TAIL PROTEIN"/>
    <property type="match status" value="1"/>
</dbReference>
<dbReference type="EMBL" id="JBHUEH010000023">
    <property type="protein sequence ID" value="MFD1887394.1"/>
    <property type="molecule type" value="Genomic_DNA"/>
</dbReference>
<evidence type="ECO:0000313" key="1">
    <source>
        <dbReference type="EMBL" id="MFD1887394.1"/>
    </source>
</evidence>
<dbReference type="RefSeq" id="WP_347325120.1">
    <property type="nucleotide sequence ID" value="NZ_JBCGUH010000005.1"/>
</dbReference>
<dbReference type="PANTHER" id="PTHR38009">
    <property type="entry name" value="CONSERVED HYPOTHETICAL PHAGE TAIL PROTEIN"/>
    <property type="match status" value="1"/>
</dbReference>